<reference evidence="2 3" key="1">
    <citation type="submission" date="2019-10" db="EMBL/GenBank/DDBJ databases">
        <title>Nocardia macrotermitis sp. nov. and Nocardia aurantia sp. nov., isolated from the gut of fungus growing-termite Macrotermes natalensis.</title>
        <authorList>
            <person name="Benndorf R."/>
            <person name="Schwitalla J."/>
            <person name="Martin K."/>
            <person name="De Beer W."/>
            <person name="Kaster A.-K."/>
            <person name="Vollmers J."/>
            <person name="Poulsen M."/>
            <person name="Beemelmanns C."/>
        </authorList>
    </citation>
    <scope>NUCLEOTIDE SEQUENCE [LARGE SCALE GENOMIC DNA]</scope>
    <source>
        <strain evidence="2 3">RB20</strain>
    </source>
</reference>
<dbReference type="GO" id="GO:0050114">
    <property type="term" value="F:myo-inosose-2 dehydratase activity"/>
    <property type="evidence" value="ECO:0007669"/>
    <property type="project" value="UniProtKB-EC"/>
</dbReference>
<feature type="domain" description="Xylose isomerase-like TIM barrel" evidence="1">
    <location>
        <begin position="50"/>
        <end position="276"/>
    </location>
</feature>
<keyword evidence="3" id="KW-1185">Reference proteome</keyword>
<dbReference type="EMBL" id="WEGK01000003">
    <property type="protein sequence ID" value="MQY18413.1"/>
    <property type="molecule type" value="Genomic_DNA"/>
</dbReference>
<evidence type="ECO:0000259" key="1">
    <source>
        <dbReference type="Pfam" id="PF01261"/>
    </source>
</evidence>
<keyword evidence="2" id="KW-0456">Lyase</keyword>
<sequence>MSEQMHPLRIAAAPISWGVCEVPGWGQVLSASTVLSEMSALGVVATEFGPPGYLPAEPGELRELLGPYGIAAIGGFLALALHRDPEAACAAARASAELFAAAGAEVLVLAAATGEQGYDTRSQLDDRQWRTLIGTALEIREIAAGHGLRTVVHPHVGTLVQTGPEVERLLADSDLELCVDTGHLLIGGVDPVELTRRYADRIGHIHLKDVRADLADRVCCGAIEYSAAVRQGLFVPLGDGDVDIETLVRSAHAGGYRGWYVLEQDTALAAGDTAAGPSRDVERSLRRLESIGAALVSAGAGNERIRAVGA</sequence>
<dbReference type="InterPro" id="IPR036237">
    <property type="entry name" value="Xyl_isomerase-like_sf"/>
</dbReference>
<dbReference type="EC" id="4.2.1.44" evidence="2"/>
<accession>A0A7K0CY84</accession>
<dbReference type="InterPro" id="IPR013022">
    <property type="entry name" value="Xyl_isomerase-like_TIM-brl"/>
</dbReference>
<dbReference type="PANTHER" id="PTHR12110:SF41">
    <property type="entry name" value="INOSOSE DEHYDRATASE"/>
    <property type="match status" value="1"/>
</dbReference>
<name>A0A7K0CY84_9NOCA</name>
<dbReference type="InterPro" id="IPR050312">
    <property type="entry name" value="IolE/XylAMocC-like"/>
</dbReference>
<comment type="caution">
    <text evidence="2">The sequence shown here is derived from an EMBL/GenBank/DDBJ whole genome shotgun (WGS) entry which is preliminary data.</text>
</comment>
<protein>
    <submittedName>
        <fullName evidence="2">Inosose dehydratase</fullName>
        <ecNumber evidence="2">4.2.1.44</ecNumber>
    </submittedName>
</protein>
<dbReference type="Proteomes" id="UP000438448">
    <property type="component" value="Unassembled WGS sequence"/>
</dbReference>
<organism evidence="2 3">
    <name type="scientific">Nocardia macrotermitis</name>
    <dbReference type="NCBI Taxonomy" id="2585198"/>
    <lineage>
        <taxon>Bacteria</taxon>
        <taxon>Bacillati</taxon>
        <taxon>Actinomycetota</taxon>
        <taxon>Actinomycetes</taxon>
        <taxon>Mycobacteriales</taxon>
        <taxon>Nocardiaceae</taxon>
        <taxon>Nocardia</taxon>
    </lineage>
</organism>
<dbReference type="RefSeq" id="WP_153408888.1">
    <property type="nucleotide sequence ID" value="NZ_WEGK01000003.1"/>
</dbReference>
<dbReference type="Gene3D" id="3.20.20.150">
    <property type="entry name" value="Divalent-metal-dependent TIM barrel enzymes"/>
    <property type="match status" value="1"/>
</dbReference>
<dbReference type="OrthoDB" id="104997at2"/>
<gene>
    <name evidence="2" type="primary">iolE</name>
    <name evidence="2" type="ORF">NRB20_14890</name>
</gene>
<evidence type="ECO:0000313" key="2">
    <source>
        <dbReference type="EMBL" id="MQY18413.1"/>
    </source>
</evidence>
<dbReference type="Pfam" id="PF01261">
    <property type="entry name" value="AP_endonuc_2"/>
    <property type="match status" value="1"/>
</dbReference>
<evidence type="ECO:0000313" key="3">
    <source>
        <dbReference type="Proteomes" id="UP000438448"/>
    </source>
</evidence>
<dbReference type="PANTHER" id="PTHR12110">
    <property type="entry name" value="HYDROXYPYRUVATE ISOMERASE"/>
    <property type="match status" value="1"/>
</dbReference>
<dbReference type="AlphaFoldDB" id="A0A7K0CY84"/>
<proteinExistence type="predicted"/>
<dbReference type="SUPFAM" id="SSF51658">
    <property type="entry name" value="Xylose isomerase-like"/>
    <property type="match status" value="1"/>
</dbReference>